<sequence length="70" mass="7639">MITAPQDCPGCHGPNDYIEYGFVEIDGPDVKQECSCQACGCAWTENYMYTSFTITQKGDTNESSTAEKTG</sequence>
<protein>
    <submittedName>
        <fullName evidence="1">Uncharacterized protein</fullName>
    </submittedName>
</protein>
<comment type="caution">
    <text evidence="1">The sequence shown here is derived from an EMBL/GenBank/DDBJ whole genome shotgun (WGS) entry which is preliminary data.</text>
</comment>
<dbReference type="EMBL" id="LAZR01028907">
    <property type="protein sequence ID" value="KKL61152.1"/>
    <property type="molecule type" value="Genomic_DNA"/>
</dbReference>
<proteinExistence type="predicted"/>
<accession>A0A0F9GD88</accession>
<evidence type="ECO:0000313" key="1">
    <source>
        <dbReference type="EMBL" id="KKL61152.1"/>
    </source>
</evidence>
<dbReference type="AlphaFoldDB" id="A0A0F9GD88"/>
<organism evidence="1">
    <name type="scientific">marine sediment metagenome</name>
    <dbReference type="NCBI Taxonomy" id="412755"/>
    <lineage>
        <taxon>unclassified sequences</taxon>
        <taxon>metagenomes</taxon>
        <taxon>ecological metagenomes</taxon>
    </lineage>
</organism>
<reference evidence="1" key="1">
    <citation type="journal article" date="2015" name="Nature">
        <title>Complex archaea that bridge the gap between prokaryotes and eukaryotes.</title>
        <authorList>
            <person name="Spang A."/>
            <person name="Saw J.H."/>
            <person name="Jorgensen S.L."/>
            <person name="Zaremba-Niedzwiedzka K."/>
            <person name="Martijn J."/>
            <person name="Lind A.E."/>
            <person name="van Eijk R."/>
            <person name="Schleper C."/>
            <person name="Guy L."/>
            <person name="Ettema T.J."/>
        </authorList>
    </citation>
    <scope>NUCLEOTIDE SEQUENCE</scope>
</reference>
<name>A0A0F9GD88_9ZZZZ</name>
<gene>
    <name evidence="1" type="ORF">LCGC14_2198160</name>
</gene>